<dbReference type="STRING" id="1798338.A3J56_01985"/>
<reference evidence="3 4" key="1">
    <citation type="journal article" date="2016" name="Nat. Commun.">
        <title>Thousands of microbial genomes shed light on interconnected biogeochemical processes in an aquifer system.</title>
        <authorList>
            <person name="Anantharaman K."/>
            <person name="Brown C.T."/>
            <person name="Hug L.A."/>
            <person name="Sharon I."/>
            <person name="Castelle C.J."/>
            <person name="Probst A.J."/>
            <person name="Thomas B.C."/>
            <person name="Singh A."/>
            <person name="Wilkins M.J."/>
            <person name="Karaoz U."/>
            <person name="Brodie E.L."/>
            <person name="Williams K.H."/>
            <person name="Hubbard S.S."/>
            <person name="Banfield J.F."/>
        </authorList>
    </citation>
    <scope>NUCLEOTIDE SEQUENCE [LARGE SCALE GENOMIC DNA]</scope>
</reference>
<feature type="domain" description="Metallo-beta-lactamase" evidence="2">
    <location>
        <begin position="66"/>
        <end position="237"/>
    </location>
</feature>
<feature type="transmembrane region" description="Helical" evidence="1">
    <location>
        <begin position="12"/>
        <end position="30"/>
    </location>
</feature>
<evidence type="ECO:0000256" key="1">
    <source>
        <dbReference type="SAM" id="Phobius"/>
    </source>
</evidence>
<organism evidence="3 4">
    <name type="scientific">Candidatus Giovannonibacteria bacterium RIFCSPHIGHO2_02_FULL_46_20</name>
    <dbReference type="NCBI Taxonomy" id="1798338"/>
    <lineage>
        <taxon>Bacteria</taxon>
        <taxon>Candidatus Giovannoniibacteriota</taxon>
    </lineage>
</organism>
<evidence type="ECO:0000313" key="4">
    <source>
        <dbReference type="Proteomes" id="UP000178406"/>
    </source>
</evidence>
<protein>
    <recommendedName>
        <fullName evidence="2">Metallo-beta-lactamase domain-containing protein</fullName>
    </recommendedName>
</protein>
<dbReference type="InterPro" id="IPR035681">
    <property type="entry name" value="ComA-like_MBL"/>
</dbReference>
<keyword evidence="1" id="KW-1133">Transmembrane helix</keyword>
<keyword evidence="1" id="KW-0472">Membrane</keyword>
<dbReference type="AlphaFoldDB" id="A0A1F5WG59"/>
<dbReference type="InterPro" id="IPR052159">
    <property type="entry name" value="Competence_DNA_uptake"/>
</dbReference>
<dbReference type="PANTHER" id="PTHR30619">
    <property type="entry name" value="DNA INTERNALIZATION/COMPETENCE PROTEIN COMEC/REC2"/>
    <property type="match status" value="1"/>
</dbReference>
<dbReference type="PANTHER" id="PTHR30619:SF1">
    <property type="entry name" value="RECOMBINATION PROTEIN 2"/>
    <property type="match status" value="1"/>
</dbReference>
<accession>A0A1F5WG59</accession>
<evidence type="ECO:0000313" key="3">
    <source>
        <dbReference type="EMBL" id="OGF74560.1"/>
    </source>
</evidence>
<dbReference type="SUPFAM" id="SSF56281">
    <property type="entry name" value="Metallo-hydrolase/oxidoreductase"/>
    <property type="match status" value="1"/>
</dbReference>
<gene>
    <name evidence="3" type="ORF">A3J56_01985</name>
</gene>
<dbReference type="CDD" id="cd07731">
    <property type="entry name" value="ComA-like_MBL-fold"/>
    <property type="match status" value="1"/>
</dbReference>
<dbReference type="Proteomes" id="UP000178406">
    <property type="component" value="Unassembled WGS sequence"/>
</dbReference>
<keyword evidence="1" id="KW-0812">Transmembrane</keyword>
<proteinExistence type="predicted"/>
<name>A0A1F5WG59_9BACT</name>
<dbReference type="Gene3D" id="3.60.15.10">
    <property type="entry name" value="Ribonuclease Z/Hydroxyacylglutathione hydrolase-like"/>
    <property type="match status" value="1"/>
</dbReference>
<dbReference type="InterPro" id="IPR001279">
    <property type="entry name" value="Metallo-B-lactamas"/>
</dbReference>
<dbReference type="Pfam" id="PF00753">
    <property type="entry name" value="Lactamase_B"/>
    <property type="match status" value="1"/>
</dbReference>
<evidence type="ECO:0000259" key="2">
    <source>
        <dbReference type="Pfam" id="PF00753"/>
    </source>
</evidence>
<dbReference type="EMBL" id="MFHQ01000015">
    <property type="protein sequence ID" value="OGF74560.1"/>
    <property type="molecule type" value="Genomic_DNA"/>
</dbReference>
<comment type="caution">
    <text evidence="3">The sequence shown here is derived from an EMBL/GenBank/DDBJ whole genome shotgun (WGS) entry which is preliminary data.</text>
</comment>
<dbReference type="InterPro" id="IPR036866">
    <property type="entry name" value="RibonucZ/Hydroxyglut_hydro"/>
</dbReference>
<sequence>MNTSVMISKKTIQFAVVMLVGFNLWVWYVLLGAQNTENAVYFLNVGQGDSQLITLSSGRGALPIKILIDGGRDKKVLDALDSALGVANSKYIDIVMVSNPDLDHFGGFIDIARRYDIGLFISTGYQSQTEAFRALQEEISMRNIPILTLREGDRMRYRNTNFFVLSPNRTIMEHEGLNEASMVVMMESGKSRALFTGDTGFVAENILLAKKYDLKADILKVGHHGSKYSSGENFIATVQPIVSVVGVGQNRYGHPAPSVLETLQRAGSRVYRTDRDGTVKIILDK</sequence>